<keyword evidence="2" id="KW-1185">Reference proteome</keyword>
<name>A0ABM8VX88_GIGMA</name>
<dbReference type="InterPro" id="IPR016035">
    <property type="entry name" value="Acyl_Trfase/lysoPLipase"/>
</dbReference>
<dbReference type="EMBL" id="CAJVQB010000130">
    <property type="protein sequence ID" value="CAG8469427.1"/>
    <property type="molecule type" value="Genomic_DNA"/>
</dbReference>
<evidence type="ECO:0000313" key="2">
    <source>
        <dbReference type="Proteomes" id="UP000789901"/>
    </source>
</evidence>
<dbReference type="Proteomes" id="UP000789901">
    <property type="component" value="Unassembled WGS sequence"/>
</dbReference>
<dbReference type="SUPFAM" id="SSF52151">
    <property type="entry name" value="FabD/lysophospholipase-like"/>
    <property type="match status" value="1"/>
</dbReference>
<accession>A0ABM8VX88</accession>
<organism evidence="1 2">
    <name type="scientific">Gigaspora margarita</name>
    <dbReference type="NCBI Taxonomy" id="4874"/>
    <lineage>
        <taxon>Eukaryota</taxon>
        <taxon>Fungi</taxon>
        <taxon>Fungi incertae sedis</taxon>
        <taxon>Mucoromycota</taxon>
        <taxon>Glomeromycotina</taxon>
        <taxon>Glomeromycetes</taxon>
        <taxon>Diversisporales</taxon>
        <taxon>Gigasporaceae</taxon>
        <taxon>Gigaspora</taxon>
    </lineage>
</organism>
<sequence length="494" mass="58452">MLLLTRPMLISQNYIEIKTLLDKVKDNKHATSETSNNITLVLEKKIISELMLKPDHNFVQLPDIIEIWNAKTRNKLIKIINYALDAYIKREYQKFINILSEEYKTDDIFAKNIFQEVMNKDLVKNTEKLDDTGRNFVYDAQKMLFVSRLEEICNIARINIVTLELLTPGPNAIEQSIKIFNEIRISTYFEHLAENDYKINRLNRLRNLNSAQNNYENAREIDPKNIFSALGYTECLLKLSKYTQIIELNKASPFLTFHQTLRLDPKNKLANKQISFLKKLRNENLNKHCNNQYKKEKIYMKYEQDNFLNSRSNENTVYNLLSIDEEANSQSVYLFACNNAHNDELKNYTFVNTLMAATSIPTFSSPYEIKHKGLFLDGGSYIPNPSNPVHYRDQLFWPSNQFNLLYDENEIDHQMYAMLENKYQRWQVSFEEPIKLDALEKIPYLIEIGHQYLEELYDSDENPINKLIEYFKIGGMIVSNHIYQIICRWIFEYY</sequence>
<protein>
    <submittedName>
        <fullName evidence="1">16759_t:CDS:1</fullName>
    </submittedName>
</protein>
<gene>
    <name evidence="1" type="ORF">GMARGA_LOCUS702</name>
</gene>
<comment type="caution">
    <text evidence="1">The sequence shown here is derived from an EMBL/GenBank/DDBJ whole genome shotgun (WGS) entry which is preliminary data.</text>
</comment>
<evidence type="ECO:0000313" key="1">
    <source>
        <dbReference type="EMBL" id="CAG8469427.1"/>
    </source>
</evidence>
<reference evidence="1 2" key="1">
    <citation type="submission" date="2021-06" db="EMBL/GenBank/DDBJ databases">
        <authorList>
            <person name="Kallberg Y."/>
            <person name="Tangrot J."/>
            <person name="Rosling A."/>
        </authorList>
    </citation>
    <scope>NUCLEOTIDE SEQUENCE [LARGE SCALE GENOMIC DNA]</scope>
    <source>
        <strain evidence="1 2">120-4 pot B 10/14</strain>
    </source>
</reference>
<dbReference type="Gene3D" id="3.40.1090.10">
    <property type="entry name" value="Cytosolic phospholipase A2 catalytic domain"/>
    <property type="match status" value="1"/>
</dbReference>
<proteinExistence type="predicted"/>